<keyword evidence="4" id="KW-1185">Reference proteome</keyword>
<dbReference type="InterPro" id="IPR051240">
    <property type="entry name" value="Mito_RNA-Proc/Resp"/>
</dbReference>
<dbReference type="Pfam" id="PF01535">
    <property type="entry name" value="PPR"/>
    <property type="match status" value="2"/>
</dbReference>
<evidence type="ECO:0000313" key="4">
    <source>
        <dbReference type="Proteomes" id="UP000036987"/>
    </source>
</evidence>
<organism evidence="3 4">
    <name type="scientific">Zostera marina</name>
    <name type="common">Eelgrass</name>
    <dbReference type="NCBI Taxonomy" id="29655"/>
    <lineage>
        <taxon>Eukaryota</taxon>
        <taxon>Viridiplantae</taxon>
        <taxon>Streptophyta</taxon>
        <taxon>Embryophyta</taxon>
        <taxon>Tracheophyta</taxon>
        <taxon>Spermatophyta</taxon>
        <taxon>Magnoliopsida</taxon>
        <taxon>Liliopsida</taxon>
        <taxon>Zosteraceae</taxon>
        <taxon>Zostera</taxon>
    </lineage>
</organism>
<sequence>MIRINLLSLPKKRIQINTSIAGRRHFSKSQPPPIRISPARLRKLIATHPDPLVAKEILSLAASLDPTFLTSPTSYPPIHTLILRLARARHFSLADNLLRRLCTPSPGLYSSLLRIYSESSPSPDLVLTTFRNLTIRCPEICRPRHLNRTLAALLPHSNYLSKAVSLFNSALQGSLCDGVVSPNAQSLNIVMTQACRMNKLSVAYSLFNRMSEKGIRPNVESYRILMQGLCRKNQVNSAVDLLDEMLNRGYVPDALSYTTLLNSLCRKKKLREAYKMLCRMKVKGCNPDIVHFNTTITGFCREGRAQDACKIIDEMADNGCMPNLASYTLIANGLCAQGLLEEAQGYVKQMVKNGFVPHFSVFHGLINGFCSVGKDEDACEVLEQMMLNHHHHHQQQQSVIPHRETWELIVPRICGEDGENKLADAVDKVLMTEDELRRNTKIVDVGFDVEDYMLRRKKW</sequence>
<feature type="repeat" description="PPR" evidence="2">
    <location>
        <begin position="288"/>
        <end position="322"/>
    </location>
</feature>
<dbReference type="GO" id="GO:0006397">
    <property type="term" value="P:mRNA processing"/>
    <property type="evidence" value="ECO:0000318"/>
    <property type="project" value="GO_Central"/>
</dbReference>
<dbReference type="GO" id="GO:0005737">
    <property type="term" value="C:cytoplasm"/>
    <property type="evidence" value="ECO:0000318"/>
    <property type="project" value="GO_Central"/>
</dbReference>
<feature type="repeat" description="PPR" evidence="2">
    <location>
        <begin position="183"/>
        <end position="217"/>
    </location>
</feature>
<dbReference type="Pfam" id="PF13041">
    <property type="entry name" value="PPR_2"/>
    <property type="match status" value="2"/>
</dbReference>
<dbReference type="PANTHER" id="PTHR47933">
    <property type="entry name" value="PENTATRICOPEPTIDE REPEAT-CONTAINING PROTEIN 1, MITOCHONDRIAL"/>
    <property type="match status" value="1"/>
</dbReference>
<reference evidence="4" key="1">
    <citation type="journal article" date="2016" name="Nature">
        <title>The genome of the seagrass Zostera marina reveals angiosperm adaptation to the sea.</title>
        <authorList>
            <person name="Olsen J.L."/>
            <person name="Rouze P."/>
            <person name="Verhelst B."/>
            <person name="Lin Y.-C."/>
            <person name="Bayer T."/>
            <person name="Collen J."/>
            <person name="Dattolo E."/>
            <person name="De Paoli E."/>
            <person name="Dittami S."/>
            <person name="Maumus F."/>
            <person name="Michel G."/>
            <person name="Kersting A."/>
            <person name="Lauritano C."/>
            <person name="Lohaus R."/>
            <person name="Toepel M."/>
            <person name="Tonon T."/>
            <person name="Vanneste K."/>
            <person name="Amirebrahimi M."/>
            <person name="Brakel J."/>
            <person name="Bostroem C."/>
            <person name="Chovatia M."/>
            <person name="Grimwood J."/>
            <person name="Jenkins J.W."/>
            <person name="Jueterbock A."/>
            <person name="Mraz A."/>
            <person name="Stam W.T."/>
            <person name="Tice H."/>
            <person name="Bornberg-Bauer E."/>
            <person name="Green P.J."/>
            <person name="Pearson G.A."/>
            <person name="Procaccini G."/>
            <person name="Duarte C.M."/>
            <person name="Schmutz J."/>
            <person name="Reusch T.B.H."/>
            <person name="Van de Peer Y."/>
        </authorList>
    </citation>
    <scope>NUCLEOTIDE SEQUENCE [LARGE SCALE GENOMIC DNA]</scope>
    <source>
        <strain evidence="4">cv. Finnish</strain>
    </source>
</reference>
<dbReference type="AlphaFoldDB" id="A0A0K9PUN2"/>
<protein>
    <submittedName>
        <fullName evidence="3">Pentatricopeptide repeat-containing protein</fullName>
    </submittedName>
</protein>
<feature type="repeat" description="PPR" evidence="2">
    <location>
        <begin position="218"/>
        <end position="252"/>
    </location>
</feature>
<dbReference type="EMBL" id="LFYR01000647">
    <property type="protein sequence ID" value="KMZ71945.1"/>
    <property type="molecule type" value="Genomic_DNA"/>
</dbReference>
<dbReference type="OMA" id="NFIRPAF"/>
<name>A0A0K9PUN2_ZOSMR</name>
<dbReference type="STRING" id="29655.A0A0K9PUN2"/>
<dbReference type="Gene3D" id="1.25.40.10">
    <property type="entry name" value="Tetratricopeptide repeat domain"/>
    <property type="match status" value="2"/>
</dbReference>
<evidence type="ECO:0000313" key="3">
    <source>
        <dbReference type="EMBL" id="KMZ71945.1"/>
    </source>
</evidence>
<dbReference type="GO" id="GO:0003729">
    <property type="term" value="F:mRNA binding"/>
    <property type="evidence" value="ECO:0000318"/>
    <property type="project" value="GO_Central"/>
</dbReference>
<dbReference type="InterPro" id="IPR002885">
    <property type="entry name" value="PPR_rpt"/>
</dbReference>
<proteinExistence type="predicted"/>
<accession>A0A0K9PUN2</accession>
<dbReference type="PANTHER" id="PTHR47933:SF48">
    <property type="entry name" value="PENTACOTRIPEPTIDE-REPEAT REGION OF PRORP DOMAIN-CONTAINING PROTEIN"/>
    <property type="match status" value="1"/>
</dbReference>
<dbReference type="InterPro" id="IPR011990">
    <property type="entry name" value="TPR-like_helical_dom_sf"/>
</dbReference>
<gene>
    <name evidence="3" type="ORF">ZOSMA_171G00220</name>
</gene>
<dbReference type="Proteomes" id="UP000036987">
    <property type="component" value="Unassembled WGS sequence"/>
</dbReference>
<keyword evidence="1" id="KW-0677">Repeat</keyword>
<dbReference type="PROSITE" id="PS51375">
    <property type="entry name" value="PPR"/>
    <property type="match status" value="5"/>
</dbReference>
<dbReference type="OrthoDB" id="185373at2759"/>
<feature type="repeat" description="PPR" evidence="2">
    <location>
        <begin position="323"/>
        <end position="357"/>
    </location>
</feature>
<evidence type="ECO:0000256" key="2">
    <source>
        <dbReference type="PROSITE-ProRule" id="PRU00708"/>
    </source>
</evidence>
<comment type="caution">
    <text evidence="3">The sequence shown here is derived from an EMBL/GenBank/DDBJ whole genome shotgun (WGS) entry which is preliminary data.</text>
</comment>
<feature type="repeat" description="PPR" evidence="2">
    <location>
        <begin position="253"/>
        <end position="287"/>
    </location>
</feature>
<dbReference type="NCBIfam" id="TIGR00756">
    <property type="entry name" value="PPR"/>
    <property type="match status" value="6"/>
</dbReference>
<evidence type="ECO:0000256" key="1">
    <source>
        <dbReference type="ARBA" id="ARBA00022737"/>
    </source>
</evidence>